<dbReference type="Pfam" id="PF06011">
    <property type="entry name" value="TRP"/>
    <property type="match status" value="1"/>
</dbReference>
<keyword evidence="5 8" id="KW-1133">Transmembrane helix</keyword>
<evidence type="ECO:0000313" key="11">
    <source>
        <dbReference type="Proteomes" id="UP001642501"/>
    </source>
</evidence>
<feature type="transmembrane region" description="Helical" evidence="8">
    <location>
        <begin position="531"/>
        <end position="554"/>
    </location>
</feature>
<feature type="compositionally biased region" description="Low complexity" evidence="7">
    <location>
        <begin position="821"/>
        <end position="845"/>
    </location>
</feature>
<protein>
    <recommendedName>
        <fullName evidence="9">ML-like domain-containing protein</fullName>
    </recommendedName>
</protein>
<accession>A0ABP0D881</accession>
<comment type="similarity">
    <text evidence="2">Belongs to the transient receptor potential (TRP) ion channel family.</text>
</comment>
<evidence type="ECO:0000313" key="10">
    <source>
        <dbReference type="EMBL" id="CAK7263878.1"/>
    </source>
</evidence>
<dbReference type="SMART" id="SM01320">
    <property type="entry name" value="TRP_N"/>
    <property type="match status" value="1"/>
</dbReference>
<evidence type="ECO:0000256" key="8">
    <source>
        <dbReference type="SAM" id="Phobius"/>
    </source>
</evidence>
<evidence type="ECO:0000256" key="3">
    <source>
        <dbReference type="ARBA" id="ARBA00022692"/>
    </source>
</evidence>
<feature type="region of interest" description="Disordered" evidence="7">
    <location>
        <begin position="790"/>
        <end position="845"/>
    </location>
</feature>
<dbReference type="PANTHER" id="PTHR31145:SF6">
    <property type="entry name" value="INTEGRAL MEMBRANE PROTEIN (AFU_ORTHOLOGUE AFUA_7G01610)"/>
    <property type="match status" value="1"/>
</dbReference>
<dbReference type="Proteomes" id="UP001642501">
    <property type="component" value="Unassembled WGS sequence"/>
</dbReference>
<feature type="region of interest" description="Disordered" evidence="7">
    <location>
        <begin position="1199"/>
        <end position="1253"/>
    </location>
</feature>
<feature type="region of interest" description="Disordered" evidence="7">
    <location>
        <begin position="962"/>
        <end position="1091"/>
    </location>
</feature>
<keyword evidence="6 8" id="KW-0472">Membrane</keyword>
<feature type="transmembrane region" description="Helical" evidence="8">
    <location>
        <begin position="371"/>
        <end position="396"/>
    </location>
</feature>
<evidence type="ECO:0000256" key="4">
    <source>
        <dbReference type="ARBA" id="ARBA00022729"/>
    </source>
</evidence>
<dbReference type="InterPro" id="IPR032800">
    <property type="entry name" value="TRP_N"/>
</dbReference>
<keyword evidence="4" id="KW-0732">Signal</keyword>
<reference evidence="10 11" key="1">
    <citation type="submission" date="2024-01" db="EMBL/GenBank/DDBJ databases">
        <authorList>
            <person name="Allen C."/>
            <person name="Tagirdzhanova G."/>
        </authorList>
    </citation>
    <scope>NUCLEOTIDE SEQUENCE [LARGE SCALE GENOMIC DNA]</scope>
    <source>
        <strain evidence="10 11">CBS 573.63</strain>
    </source>
</reference>
<proteinExistence type="inferred from homology"/>
<dbReference type="Pfam" id="PF14558">
    <property type="entry name" value="TRP_N"/>
    <property type="match status" value="1"/>
</dbReference>
<dbReference type="InterPro" id="IPR010308">
    <property type="entry name" value="TRP_C"/>
</dbReference>
<feature type="transmembrane region" description="Helical" evidence="8">
    <location>
        <begin position="243"/>
        <end position="265"/>
    </location>
</feature>
<gene>
    <name evidence="10" type="ORF">SEPCBS57363_000782</name>
</gene>
<feature type="compositionally biased region" description="Basic and acidic residues" evidence="7">
    <location>
        <begin position="1209"/>
        <end position="1219"/>
    </location>
</feature>
<evidence type="ECO:0000256" key="6">
    <source>
        <dbReference type="ARBA" id="ARBA00023136"/>
    </source>
</evidence>
<evidence type="ECO:0000256" key="7">
    <source>
        <dbReference type="SAM" id="MobiDB-lite"/>
    </source>
</evidence>
<evidence type="ECO:0000259" key="9">
    <source>
        <dbReference type="SMART" id="SM01320"/>
    </source>
</evidence>
<dbReference type="PANTHER" id="PTHR31145">
    <property type="entry name" value="INTEGRAL MEMBRANE PROTEIN (AFU_ORTHOLOGUE AFUA_7G01610)"/>
    <property type="match status" value="1"/>
</dbReference>
<feature type="region of interest" description="Disordered" evidence="7">
    <location>
        <begin position="653"/>
        <end position="677"/>
    </location>
</feature>
<feature type="transmembrane region" description="Helical" evidence="8">
    <location>
        <begin position="453"/>
        <end position="476"/>
    </location>
</feature>
<comment type="subcellular location">
    <subcellularLocation>
        <location evidence="1">Membrane</location>
        <topology evidence="1">Multi-pass membrane protein</topology>
    </subcellularLocation>
</comment>
<feature type="domain" description="ML-like" evidence="9">
    <location>
        <begin position="49"/>
        <end position="237"/>
    </location>
</feature>
<evidence type="ECO:0000256" key="5">
    <source>
        <dbReference type="ARBA" id="ARBA00022989"/>
    </source>
</evidence>
<evidence type="ECO:0000256" key="1">
    <source>
        <dbReference type="ARBA" id="ARBA00004141"/>
    </source>
</evidence>
<organism evidence="10 11">
    <name type="scientific">Sporothrix epigloea</name>
    <dbReference type="NCBI Taxonomy" id="1892477"/>
    <lineage>
        <taxon>Eukaryota</taxon>
        <taxon>Fungi</taxon>
        <taxon>Dikarya</taxon>
        <taxon>Ascomycota</taxon>
        <taxon>Pezizomycotina</taxon>
        <taxon>Sordariomycetes</taxon>
        <taxon>Sordariomycetidae</taxon>
        <taxon>Ophiostomatales</taxon>
        <taxon>Ophiostomataceae</taxon>
        <taxon>Sporothrix</taxon>
    </lineage>
</organism>
<feature type="compositionally biased region" description="Polar residues" evidence="7">
    <location>
        <begin position="1062"/>
        <end position="1075"/>
    </location>
</feature>
<evidence type="ECO:0000256" key="2">
    <source>
        <dbReference type="ARBA" id="ARBA00010642"/>
    </source>
</evidence>
<comment type="caution">
    <text evidence="10">The sequence shown here is derived from an EMBL/GenBank/DDBJ whole genome shotgun (WGS) entry which is preliminary data.</text>
</comment>
<feature type="transmembrane region" description="Helical" evidence="8">
    <location>
        <begin position="416"/>
        <end position="441"/>
    </location>
</feature>
<feature type="transmembrane region" description="Helical" evidence="8">
    <location>
        <begin position="594"/>
        <end position="616"/>
    </location>
</feature>
<dbReference type="EMBL" id="CAWUOM010000007">
    <property type="protein sequence ID" value="CAK7263878.1"/>
    <property type="molecule type" value="Genomic_DNA"/>
</dbReference>
<feature type="transmembrane region" description="Helical" evidence="8">
    <location>
        <begin position="566"/>
        <end position="588"/>
    </location>
</feature>
<name>A0ABP0D881_9PEZI</name>
<feature type="compositionally biased region" description="Polar residues" evidence="7">
    <location>
        <begin position="1220"/>
        <end position="1230"/>
    </location>
</feature>
<dbReference type="InterPro" id="IPR040241">
    <property type="entry name" value="TRP_Flc/Pkd2-like"/>
</dbReference>
<keyword evidence="11" id="KW-1185">Reference proteome</keyword>
<keyword evidence="3 8" id="KW-0812">Transmembrane</keyword>
<feature type="compositionally biased region" description="Basic and acidic residues" evidence="7">
    <location>
        <begin position="1011"/>
        <end position="1023"/>
    </location>
</feature>
<sequence length="1253" mass="133757">MSAIQSSRQTSPIPTTTPAADVIVSCAGRSNLSFVLLILVLACLGIRPASAVSVAFQNCLPDDYLDNEDPVLLQWVPLYVDASFSDVGDGSHKLLVTMYGNVTGSRTLAPLPPWNSPLWNDTSDTDGKIVREPDLTSSAPKLTTLHNKVEVLTYEPWNKDADFCADSLTNASCPLAPVFNTSTVPYYDLPSVNMSNVFTTSYAFTSFSATFIIRYGDSASTTIGCVSATITPTLGSLAWVVKILPLLVLLAVGFATVFAGMYSPWGTVDIFHWTSNYGRDPDLLRLVTPGFGDCLQYLQFVVLTGGLTLSYPGFYQPIVSQASWSALMFNQTFVSKQARIPDVVDGIYATNGLYGLQNIGQLAGMGNIEDIWAGMMVWLMAIIASVLILLQVGFGVQQIYRSVRKIPKEDLRSKNVPFMIGNIIRIVFNYFLLPLVALSTFQFVAADKSPNYTVALAAITLAAILGFAAWLLYLIVTTKPRAVLFDDLPTLLLYGSLYNTYSDEAVAYAMSPFILNLIRGIAIGAVQPAGIAQIILLAICEVIQVVTLQGFAPFHRQSSMNAYHTLFATFRFITIMLMITFIPALGVTEGPKGWIGYVILVLHAGILVFGFFLNAIQTLLEVIVRIAGAGGDDVKRQARGGLSKIFGMRQLSRRMPRRAGGAASRQSQMSSADMLDSEEASKAGYIMPGGRLRSEPPDGIGVLIGGKPGQRSSSAFDNFSVEGGVAQAGRIYDSGAGSYSPTTAGEMSNYSFLPSPTLNSSQLPGTSTGLFGAGSMAPGEAADPYYRQPRRARRSTMSQDNAPSPADRTRAPWASGDWGQGTNTGSSARSRSATIAANTGSGPNAAAGEAAAAAATATSGVLAASGDPSDFDGQVSRGVTPAPYGQPVFSPRTDYSTREVDFYYGVRGQRLNSDAPGRRLGTGPADPTGPIASATGWFRSMIGGKTKEQGKGFEVVRSSRMPPAVAARGGDFDEDGPPPGIPMAMDVIRNGPIESDDEDEAQAAKKRRNLRSRDGSEPAKSELLDADGNPSEAGDLSNDGSFLRVSEAPPLLPSIDGGESIHISSQLPSRNQSKASRYDASNEGYSKGAFTTDAVPILEVPSFARKNSKRYLPHSGEGRLPVVFKDLPSEVGRSASLTSSIPGPQYQPRPNLAPAITAESSGTAVGSTRLPFERKNSIQSRLSEGSSNRAMTEGFTHIALSDGSPSHSDLGRRSHEDRSTTFGCVQQGNISWIDPERQPDLLGSSAEVVDEYD</sequence>